<organism evidence="1 2">
    <name type="scientific">Candidatus Entotheonella gemina</name>
    <dbReference type="NCBI Taxonomy" id="1429439"/>
    <lineage>
        <taxon>Bacteria</taxon>
        <taxon>Pseudomonadati</taxon>
        <taxon>Nitrospinota/Tectimicrobiota group</taxon>
        <taxon>Candidatus Tectimicrobiota</taxon>
        <taxon>Candidatus Entotheonellia</taxon>
        <taxon>Candidatus Entotheonellales</taxon>
        <taxon>Candidatus Entotheonellaceae</taxon>
        <taxon>Candidatus Entotheonella</taxon>
    </lineage>
</organism>
<dbReference type="Proteomes" id="UP000019140">
    <property type="component" value="Unassembled WGS sequence"/>
</dbReference>
<dbReference type="AlphaFoldDB" id="W4LKL2"/>
<name>W4LKL2_9BACT</name>
<comment type="caution">
    <text evidence="1">The sequence shown here is derived from an EMBL/GenBank/DDBJ whole genome shotgun (WGS) entry which is preliminary data.</text>
</comment>
<evidence type="ECO:0000313" key="1">
    <source>
        <dbReference type="EMBL" id="ETW98444.1"/>
    </source>
</evidence>
<evidence type="ECO:0000313" key="2">
    <source>
        <dbReference type="Proteomes" id="UP000019140"/>
    </source>
</evidence>
<protein>
    <submittedName>
        <fullName evidence="1">Uncharacterized protein</fullName>
    </submittedName>
</protein>
<gene>
    <name evidence="1" type="ORF">ETSY2_42820</name>
</gene>
<proteinExistence type="predicted"/>
<keyword evidence="2" id="KW-1185">Reference proteome</keyword>
<reference evidence="1 2" key="1">
    <citation type="journal article" date="2014" name="Nature">
        <title>An environmental bacterial taxon with a large and distinct metabolic repertoire.</title>
        <authorList>
            <person name="Wilson M.C."/>
            <person name="Mori T."/>
            <person name="Ruckert C."/>
            <person name="Uria A.R."/>
            <person name="Helf M.J."/>
            <person name="Takada K."/>
            <person name="Gernert C."/>
            <person name="Steffens U.A."/>
            <person name="Heycke N."/>
            <person name="Schmitt S."/>
            <person name="Rinke C."/>
            <person name="Helfrich E.J."/>
            <person name="Brachmann A.O."/>
            <person name="Gurgui C."/>
            <person name="Wakimoto T."/>
            <person name="Kracht M."/>
            <person name="Crusemann M."/>
            <person name="Hentschel U."/>
            <person name="Abe I."/>
            <person name="Matsunaga S."/>
            <person name="Kalinowski J."/>
            <person name="Takeyama H."/>
            <person name="Piel J."/>
        </authorList>
    </citation>
    <scope>NUCLEOTIDE SEQUENCE [LARGE SCALE GENOMIC DNA]</scope>
    <source>
        <strain evidence="2">TSY2</strain>
    </source>
</reference>
<dbReference type="EMBL" id="AZHX01001947">
    <property type="protein sequence ID" value="ETW98444.1"/>
    <property type="molecule type" value="Genomic_DNA"/>
</dbReference>
<sequence length="99" mass="11912">MDDINSPLYNICERIDLKDFSLDQVHFLANNLQKFSIEERDIIAKIVYDWCDGHPYLTQFFYFLIEQNNEHLKEYLSQLPQLLNKLAKKNFIYGNNLHK</sequence>
<accession>W4LKL2</accession>
<dbReference type="Pfam" id="PF14516">
    <property type="entry name" value="AAA_35"/>
    <property type="match status" value="1"/>
</dbReference>
<dbReference type="HOGENOM" id="CLU_2315071_0_0_7"/>